<feature type="compositionally biased region" description="Polar residues" evidence="3">
    <location>
        <begin position="567"/>
        <end position="581"/>
    </location>
</feature>
<comment type="caution">
    <text evidence="6">The sequence shown here is derived from an EMBL/GenBank/DDBJ whole genome shotgun (WGS) entry which is preliminary data.</text>
</comment>
<evidence type="ECO:0000256" key="1">
    <source>
        <dbReference type="ARBA" id="ARBA00022443"/>
    </source>
</evidence>
<evidence type="ECO:0000313" key="6">
    <source>
        <dbReference type="EMBL" id="KAI9275620.1"/>
    </source>
</evidence>
<evidence type="ECO:0008006" key="8">
    <source>
        <dbReference type="Google" id="ProtNLM"/>
    </source>
</evidence>
<dbReference type="InterPro" id="IPR050670">
    <property type="entry name" value="STAM"/>
</dbReference>
<dbReference type="InterPro" id="IPR000261">
    <property type="entry name" value="EH_dom"/>
</dbReference>
<feature type="region of interest" description="Disordered" evidence="3">
    <location>
        <begin position="370"/>
        <end position="587"/>
    </location>
</feature>
<feature type="compositionally biased region" description="Low complexity" evidence="3">
    <location>
        <begin position="382"/>
        <end position="400"/>
    </location>
</feature>
<gene>
    <name evidence="6" type="ORF">BDA99DRAFT_192110</name>
</gene>
<dbReference type="CDD" id="cd00052">
    <property type="entry name" value="EH"/>
    <property type="match status" value="1"/>
</dbReference>
<evidence type="ECO:0000259" key="4">
    <source>
        <dbReference type="PROSITE" id="PS50002"/>
    </source>
</evidence>
<proteinExistence type="predicted"/>
<dbReference type="Gene3D" id="2.30.30.40">
    <property type="entry name" value="SH3 Domains"/>
    <property type="match status" value="1"/>
</dbReference>
<feature type="compositionally biased region" description="Polar residues" evidence="3">
    <location>
        <begin position="370"/>
        <end position="381"/>
    </location>
</feature>
<dbReference type="PANTHER" id="PTHR45929">
    <property type="entry name" value="JAK PATHWAY SIGNAL TRANSDUCTION ADAPTOR MOLECULE"/>
    <property type="match status" value="1"/>
</dbReference>
<feature type="domain" description="SH3" evidence="4">
    <location>
        <begin position="1"/>
        <end position="60"/>
    </location>
</feature>
<dbReference type="Pfam" id="PF00018">
    <property type="entry name" value="SH3_1"/>
    <property type="match status" value="1"/>
</dbReference>
<dbReference type="AlphaFoldDB" id="A0AAD5PIN0"/>
<dbReference type="Gene3D" id="1.10.238.10">
    <property type="entry name" value="EF-hand"/>
    <property type="match status" value="1"/>
</dbReference>
<keyword evidence="1 2" id="KW-0728">SH3 domain</keyword>
<feature type="region of interest" description="Disordered" evidence="3">
    <location>
        <begin position="599"/>
        <end position="623"/>
    </location>
</feature>
<evidence type="ECO:0000256" key="2">
    <source>
        <dbReference type="PROSITE-ProRule" id="PRU00192"/>
    </source>
</evidence>
<dbReference type="Proteomes" id="UP001209540">
    <property type="component" value="Unassembled WGS sequence"/>
</dbReference>
<name>A0AAD5PIN0_9FUNG</name>
<feature type="compositionally biased region" description="Pro residues" evidence="3">
    <location>
        <begin position="483"/>
        <end position="492"/>
    </location>
</feature>
<reference evidence="6" key="2">
    <citation type="submission" date="2023-02" db="EMBL/GenBank/DDBJ databases">
        <authorList>
            <consortium name="DOE Joint Genome Institute"/>
            <person name="Mondo S.J."/>
            <person name="Chang Y."/>
            <person name="Wang Y."/>
            <person name="Ahrendt S."/>
            <person name="Andreopoulos W."/>
            <person name="Barry K."/>
            <person name="Beard J."/>
            <person name="Benny G.L."/>
            <person name="Blankenship S."/>
            <person name="Bonito G."/>
            <person name="Cuomo C."/>
            <person name="Desiro A."/>
            <person name="Gervers K.A."/>
            <person name="Hundley H."/>
            <person name="Kuo A."/>
            <person name="LaButti K."/>
            <person name="Lang B.F."/>
            <person name="Lipzen A."/>
            <person name="O'Donnell K."/>
            <person name="Pangilinan J."/>
            <person name="Reynolds N."/>
            <person name="Sandor L."/>
            <person name="Smith M.W."/>
            <person name="Tsang A."/>
            <person name="Grigoriev I.V."/>
            <person name="Stajich J.E."/>
            <person name="Spatafora J.W."/>
        </authorList>
    </citation>
    <scope>NUCLEOTIDE SEQUENCE</scope>
    <source>
        <strain evidence="6">RSA 2281</strain>
    </source>
</reference>
<protein>
    <recommendedName>
        <fullName evidence="8">SH3 domain-containing protein</fullName>
    </recommendedName>
</protein>
<dbReference type="PANTHER" id="PTHR45929:SF3">
    <property type="entry name" value="JAK PATHWAY SIGNAL TRANSDUCTION ADAPTOR MOLECULE"/>
    <property type="match status" value="1"/>
</dbReference>
<dbReference type="InterPro" id="IPR002048">
    <property type="entry name" value="EF_hand_dom"/>
</dbReference>
<sequence length="699" mass="76605">MKAEALYDCTADDEGELSFKEGDIFVDVIESREDGWYEGRVEGTSVRGLFPLNYTKLIPEQQQQPQSLSSKAISLNNNPDYSNKVLFSSSVSPPNSTLSSTWSVISNKDSSLSTQDNYDLVDTVTSSFVSRTDNSNSHDAFDRAMMQQPVTASKASVGDKLTGMDLQQKPYISPKPAQLLKKKPSIDSKKTNTNNNYTLPMERLPTQHSPILMNNTASPSIASRVRSLSTSAGASSSYEQVNKEPVKLPLLYKPQIDLPSTAPTKLNHNNDNKVNNSIARKVMPIIQPKPYSSNMKSTVSHNDRPTMKQPERVIFDNNATIENEEDIEDVDGYQLVRPSQIRQQQTTSAGSMVTPKAMPTLARVNLKQTSQTFTKSENNIGKISLPSPSSKSHPLKSSLSTNKLEGIPGSSNPAPRLPSRPISNAGRRSRSSKTTTTLASIPKPVPSTSAKLPPEPKPKSSQFEVSTTSNPPTQRSKNRSISNPPPIQPKPFIPKFNNKPDIPVQNKPDIARKPPSTSAITSKTTPPVPAKPAAIEYQQWQQQREESDTTEDTNVKPSEILKRARSKSNSGPQPTPNNNSPPVLPARSITPMVNAAASGKGTGAAEITKRAPPRLPSSRPVQQINSKAPARYEALFNAVHDDGYVDGQTAKIIWKRSKVTDEELAKIWEHCDPQGGGLLDRNMFIQGMREIDALLETSR</sequence>
<dbReference type="Pfam" id="PF12763">
    <property type="entry name" value="EH"/>
    <property type="match status" value="1"/>
</dbReference>
<feature type="domain" description="EF-hand" evidence="5">
    <location>
        <begin position="659"/>
        <end position="694"/>
    </location>
</feature>
<dbReference type="PROSITE" id="PS50002">
    <property type="entry name" value="SH3"/>
    <property type="match status" value="1"/>
</dbReference>
<dbReference type="InterPro" id="IPR001452">
    <property type="entry name" value="SH3_domain"/>
</dbReference>
<dbReference type="SUPFAM" id="SSF47473">
    <property type="entry name" value="EF-hand"/>
    <property type="match status" value="1"/>
</dbReference>
<accession>A0AAD5PIN0</accession>
<dbReference type="SMART" id="SM00326">
    <property type="entry name" value="SH3"/>
    <property type="match status" value="1"/>
</dbReference>
<dbReference type="EMBL" id="JAIXMP010000003">
    <property type="protein sequence ID" value="KAI9275620.1"/>
    <property type="molecule type" value="Genomic_DNA"/>
</dbReference>
<dbReference type="GO" id="GO:0005509">
    <property type="term" value="F:calcium ion binding"/>
    <property type="evidence" value="ECO:0007669"/>
    <property type="project" value="InterPro"/>
</dbReference>
<organism evidence="6 7">
    <name type="scientific">Phascolomyces articulosus</name>
    <dbReference type="NCBI Taxonomy" id="60185"/>
    <lineage>
        <taxon>Eukaryota</taxon>
        <taxon>Fungi</taxon>
        <taxon>Fungi incertae sedis</taxon>
        <taxon>Mucoromycota</taxon>
        <taxon>Mucoromycotina</taxon>
        <taxon>Mucoromycetes</taxon>
        <taxon>Mucorales</taxon>
        <taxon>Lichtheimiaceae</taxon>
        <taxon>Phascolomyces</taxon>
    </lineage>
</organism>
<reference evidence="6" key="1">
    <citation type="journal article" date="2022" name="IScience">
        <title>Evolution of zygomycete secretomes and the origins of terrestrial fungal ecologies.</title>
        <authorList>
            <person name="Chang Y."/>
            <person name="Wang Y."/>
            <person name="Mondo S."/>
            <person name="Ahrendt S."/>
            <person name="Andreopoulos W."/>
            <person name="Barry K."/>
            <person name="Beard J."/>
            <person name="Benny G.L."/>
            <person name="Blankenship S."/>
            <person name="Bonito G."/>
            <person name="Cuomo C."/>
            <person name="Desiro A."/>
            <person name="Gervers K.A."/>
            <person name="Hundley H."/>
            <person name="Kuo A."/>
            <person name="LaButti K."/>
            <person name="Lang B.F."/>
            <person name="Lipzen A."/>
            <person name="O'Donnell K."/>
            <person name="Pangilinan J."/>
            <person name="Reynolds N."/>
            <person name="Sandor L."/>
            <person name="Smith M.E."/>
            <person name="Tsang A."/>
            <person name="Grigoriev I.V."/>
            <person name="Stajich J.E."/>
            <person name="Spatafora J.W."/>
        </authorList>
    </citation>
    <scope>NUCLEOTIDE SEQUENCE</scope>
    <source>
        <strain evidence="6">RSA 2281</strain>
    </source>
</reference>
<evidence type="ECO:0000259" key="5">
    <source>
        <dbReference type="PROSITE" id="PS50222"/>
    </source>
</evidence>
<dbReference type="InterPro" id="IPR011992">
    <property type="entry name" value="EF-hand-dom_pair"/>
</dbReference>
<dbReference type="SUPFAM" id="SSF50044">
    <property type="entry name" value="SH3-domain"/>
    <property type="match status" value="1"/>
</dbReference>
<evidence type="ECO:0000313" key="7">
    <source>
        <dbReference type="Proteomes" id="UP001209540"/>
    </source>
</evidence>
<dbReference type="SMART" id="SM00027">
    <property type="entry name" value="EH"/>
    <property type="match status" value="1"/>
</dbReference>
<dbReference type="InterPro" id="IPR036028">
    <property type="entry name" value="SH3-like_dom_sf"/>
</dbReference>
<dbReference type="PROSITE" id="PS50222">
    <property type="entry name" value="EF_HAND_2"/>
    <property type="match status" value="1"/>
</dbReference>
<evidence type="ECO:0000256" key="3">
    <source>
        <dbReference type="SAM" id="MobiDB-lite"/>
    </source>
</evidence>
<feature type="compositionally biased region" description="Polar residues" evidence="3">
    <location>
        <begin position="459"/>
        <end position="482"/>
    </location>
</feature>
<keyword evidence="7" id="KW-1185">Reference proteome</keyword>